<dbReference type="Proteomes" id="UP000052023">
    <property type="component" value="Unassembled WGS sequence"/>
</dbReference>
<dbReference type="AlphaFoldDB" id="A0A0R3NBZ6"/>
<proteinExistence type="predicted"/>
<keyword evidence="2" id="KW-1185">Reference proteome</keyword>
<reference evidence="1 2" key="1">
    <citation type="submission" date="2014-03" db="EMBL/GenBank/DDBJ databases">
        <title>Bradyrhizobium valentinum sp. nov., isolated from effective nodules of Lupinus mariae-josephae, a lupine endemic of basic-lime soils in Eastern Spain.</title>
        <authorList>
            <person name="Duran D."/>
            <person name="Rey L."/>
            <person name="Navarro A."/>
            <person name="Busquets A."/>
            <person name="Imperial J."/>
            <person name="Ruiz-Argueso T."/>
        </authorList>
    </citation>
    <scope>NUCLEOTIDE SEQUENCE [LARGE SCALE GENOMIC DNA]</scope>
    <source>
        <strain evidence="1 2">Ro19</strain>
    </source>
</reference>
<accession>A0A0R3NBZ6</accession>
<protein>
    <submittedName>
        <fullName evidence="1">Uncharacterized protein</fullName>
    </submittedName>
</protein>
<name>A0A0R3NBZ6_9BRAD</name>
<gene>
    <name evidence="1" type="ORF">CQ13_04020</name>
</gene>
<evidence type="ECO:0000313" key="1">
    <source>
        <dbReference type="EMBL" id="KRR27565.1"/>
    </source>
</evidence>
<organism evidence="1 2">
    <name type="scientific">Bradyrhizobium retamae</name>
    <dbReference type="NCBI Taxonomy" id="1300035"/>
    <lineage>
        <taxon>Bacteria</taxon>
        <taxon>Pseudomonadati</taxon>
        <taxon>Pseudomonadota</taxon>
        <taxon>Alphaproteobacteria</taxon>
        <taxon>Hyphomicrobiales</taxon>
        <taxon>Nitrobacteraceae</taxon>
        <taxon>Bradyrhizobium</taxon>
    </lineage>
</organism>
<evidence type="ECO:0000313" key="2">
    <source>
        <dbReference type="Proteomes" id="UP000052023"/>
    </source>
</evidence>
<sequence length="65" mass="6915">MPGRGRNEIVGASLARLDAVFADQVRKLGQKLPKPGILLDQRMGFVGLFVSTKGGLVPAQGILKQ</sequence>
<comment type="caution">
    <text evidence="1">The sequence shown here is derived from an EMBL/GenBank/DDBJ whole genome shotgun (WGS) entry which is preliminary data.</text>
</comment>
<dbReference type="EMBL" id="LLYA01000112">
    <property type="protein sequence ID" value="KRR27565.1"/>
    <property type="molecule type" value="Genomic_DNA"/>
</dbReference>